<dbReference type="RefSeq" id="WP_405283234.1">
    <property type="nucleotide sequence ID" value="NZ_CP144380.1"/>
</dbReference>
<evidence type="ECO:0000259" key="1">
    <source>
        <dbReference type="SMART" id="SM01008"/>
    </source>
</evidence>
<organism evidence="2 3">
    <name type="scientific">Gaopeijia maritima</name>
    <dbReference type="NCBI Taxonomy" id="3119007"/>
    <lineage>
        <taxon>Bacteria</taxon>
        <taxon>Pseudomonadati</taxon>
        <taxon>Gemmatimonadota</taxon>
        <taxon>Longimicrobiia</taxon>
        <taxon>Gaopeijiales</taxon>
        <taxon>Gaopeijiaceae</taxon>
        <taxon>Gaopeijia</taxon>
    </lineage>
</organism>
<accession>A0ABU9E446</accession>
<gene>
    <name evidence="2" type="ORF">WI372_00555</name>
</gene>
<evidence type="ECO:0000313" key="3">
    <source>
        <dbReference type="Proteomes" id="UP001484239"/>
    </source>
</evidence>
<dbReference type="PANTHER" id="PTHR47495">
    <property type="entry name" value="ALDEHYDE DEHYDROGENASE"/>
    <property type="match status" value="1"/>
</dbReference>
<dbReference type="SUPFAM" id="SSF56003">
    <property type="entry name" value="Molybdenum cofactor-binding domain"/>
    <property type="match status" value="2"/>
</dbReference>
<proteinExistence type="predicted"/>
<dbReference type="InterPro" id="IPR012368">
    <property type="entry name" value="OxRdtase_Mopterin-bd_su_IorB"/>
</dbReference>
<dbReference type="InterPro" id="IPR008274">
    <property type="entry name" value="AldOxase/xan_DH_MoCoBD1"/>
</dbReference>
<dbReference type="PROSITE" id="PS51318">
    <property type="entry name" value="TAT"/>
    <property type="match status" value="1"/>
</dbReference>
<dbReference type="InterPro" id="IPR006311">
    <property type="entry name" value="TAT_signal"/>
</dbReference>
<dbReference type="Pfam" id="PF02738">
    <property type="entry name" value="MoCoBD_1"/>
    <property type="match status" value="1"/>
</dbReference>
<sequence>MSPMTVGRREFLRVSALAGGGLAVGSWFEFLSPDPAAGEARRAFVANAHVTIAPDGRVTLVAQNPEIGQGIKTMLPMLIAEELDVEWSDVTVVQGGLDSENFAGQFAGGSNATPTHWIPMRRIGAATRAVLISAAAGVWGVPESELSTRPGAVVHAASGRELPYGELTEAAAALPAPDLESVPLKDPADFRIIGTGIPDVDNDAIVTGRPLFGIDTTRPGMLYAVYEKCPVFGGTVRSANLDAVLAEEGVRHAFVVEGTGNLSGLNAGVAIVADHWWVADRVRREVLQVEWDEGPTAAQSTAGFAARAAELYGQTPERSLRADGDADAALAGAAHRVQADYSYPFLAHAPLEPQNCTAEFRDGRIEMWAPTQTPGGGAALVAETLGIPVENVTIHLTRMGGGFGRRLYNDWLAEAAWIAREAGVPVKLLWTREDDTRHDLYRPGGFHRLEGGVDADGRLVGWKNHFVSFGSGERFASSASVRSTEFPAGFVPNFSMGTTLMELGVPTGALRAPGSNALAFVYQSFLDELAVEAGVDPVQFRLDLLAATGEDQGLDAARMSTVLREVAARSDWDQRSSLPAGTGKGVAFHFSHRGYFAEVVQATVSRRGDLTIDQVWVVGDIGSHVINPLNAWNNAQGGVLEGFSQAWAQEITIEGGRVVEGNFNEYPLLRMRQAPPIDIHFVATDNAPTGLGEPPLPPAIPALCNAIHAACGVRVRSLPIEKNDLSWS</sequence>
<dbReference type="InterPro" id="IPR052516">
    <property type="entry name" value="N-heterocyclic_Hydroxylase"/>
</dbReference>
<comment type="caution">
    <text evidence="2">The sequence shown here is derived from an EMBL/GenBank/DDBJ whole genome shotgun (WGS) entry which is preliminary data.</text>
</comment>
<dbReference type="SMART" id="SM01008">
    <property type="entry name" value="Ald_Xan_dh_C"/>
    <property type="match status" value="1"/>
</dbReference>
<feature type="domain" description="Aldehyde oxidase/xanthine dehydrogenase a/b hammerhead" evidence="1">
    <location>
        <begin position="207"/>
        <end position="295"/>
    </location>
</feature>
<protein>
    <submittedName>
        <fullName evidence="2">Molybdopterin cofactor-binding domain-containing protein</fullName>
    </submittedName>
</protein>
<dbReference type="Gene3D" id="3.90.1170.50">
    <property type="entry name" value="Aldehyde oxidase/xanthine dehydrogenase, a/b hammerhead"/>
    <property type="match status" value="1"/>
</dbReference>
<evidence type="ECO:0000313" key="2">
    <source>
        <dbReference type="EMBL" id="MEK9499467.1"/>
    </source>
</evidence>
<dbReference type="InterPro" id="IPR000674">
    <property type="entry name" value="Ald_Oxase/Xan_DH_a/b"/>
</dbReference>
<dbReference type="PIRSF" id="PIRSF036389">
    <property type="entry name" value="IOR_B"/>
    <property type="match status" value="1"/>
</dbReference>
<dbReference type="Proteomes" id="UP001484239">
    <property type="component" value="Unassembled WGS sequence"/>
</dbReference>
<reference evidence="2 3" key="1">
    <citation type="submission" date="2024-02" db="EMBL/GenBank/DDBJ databases">
        <title>A novel Gemmatimonadota bacterium.</title>
        <authorList>
            <person name="Du Z.-J."/>
            <person name="Ye Y.-Q."/>
        </authorList>
    </citation>
    <scope>NUCLEOTIDE SEQUENCE [LARGE SCALE GENOMIC DNA]</scope>
    <source>
        <strain evidence="2 3">DH-20</strain>
    </source>
</reference>
<dbReference type="EMBL" id="JBBHLI010000001">
    <property type="protein sequence ID" value="MEK9499467.1"/>
    <property type="molecule type" value="Genomic_DNA"/>
</dbReference>
<dbReference type="Gene3D" id="3.30.365.10">
    <property type="entry name" value="Aldehyde oxidase/xanthine dehydrogenase, molybdopterin binding domain"/>
    <property type="match status" value="4"/>
</dbReference>
<dbReference type="PANTHER" id="PTHR47495:SF3">
    <property type="entry name" value="BLR6219 PROTEIN"/>
    <property type="match status" value="1"/>
</dbReference>
<name>A0ABU9E446_9BACT</name>
<dbReference type="InterPro" id="IPR037165">
    <property type="entry name" value="AldOxase/xan_DH_Mopterin-bd_sf"/>
</dbReference>
<dbReference type="InterPro" id="IPR046867">
    <property type="entry name" value="AldOxase/xan_DH_MoCoBD2"/>
</dbReference>
<keyword evidence="3" id="KW-1185">Reference proteome</keyword>
<dbReference type="Pfam" id="PF20256">
    <property type="entry name" value="MoCoBD_2"/>
    <property type="match status" value="2"/>
</dbReference>